<evidence type="ECO:0000256" key="6">
    <source>
        <dbReference type="ARBA" id="ARBA00022741"/>
    </source>
</evidence>
<keyword evidence="11" id="KW-0342">GTP-binding</keyword>
<dbReference type="Gene3D" id="3.40.50.300">
    <property type="entry name" value="P-loop containing nucleotide triphosphate hydrolases"/>
    <property type="match status" value="1"/>
</dbReference>
<dbReference type="EnsemblMetazoa" id="XM_022801029">
    <property type="protein sequence ID" value="XP_022656764"/>
    <property type="gene ID" value="LOC111248552"/>
</dbReference>
<evidence type="ECO:0000259" key="12">
    <source>
        <dbReference type="PROSITE" id="PS51722"/>
    </source>
</evidence>
<dbReference type="EnsemblMetazoa" id="XM_022801036">
    <property type="protein sequence ID" value="XP_022656771"/>
    <property type="gene ID" value="LOC111248552"/>
</dbReference>
<evidence type="ECO:0000256" key="7">
    <source>
        <dbReference type="ARBA" id="ARBA00022768"/>
    </source>
</evidence>
<keyword evidence="9" id="KW-0460">Magnesium</keyword>
<dbReference type="NCBIfam" id="NF000766">
    <property type="entry name" value="PRK00049.1"/>
    <property type="match status" value="1"/>
</dbReference>
<dbReference type="RefSeq" id="XP_022656770.1">
    <property type="nucleotide sequence ID" value="XM_022801035.1"/>
</dbReference>
<name>A0A7M7M855_VARDE</name>
<dbReference type="InterPro" id="IPR004161">
    <property type="entry name" value="EFTu-like_2"/>
</dbReference>
<dbReference type="FunFam" id="3.40.50.300:FF:000576">
    <property type="entry name" value="Elongation factor Tu"/>
    <property type="match status" value="1"/>
</dbReference>
<dbReference type="GO" id="GO:0046872">
    <property type="term" value="F:metal ion binding"/>
    <property type="evidence" value="ECO:0007669"/>
    <property type="project" value="UniProtKB-KW"/>
</dbReference>
<dbReference type="GO" id="GO:0005739">
    <property type="term" value="C:mitochondrion"/>
    <property type="evidence" value="ECO:0007669"/>
    <property type="project" value="TreeGrafter"/>
</dbReference>
<keyword evidence="7" id="KW-0251">Elongation factor</keyword>
<dbReference type="OrthoDB" id="2067at2759"/>
<dbReference type="GO" id="GO:0070125">
    <property type="term" value="P:mitochondrial translational elongation"/>
    <property type="evidence" value="ECO:0007669"/>
    <property type="project" value="TreeGrafter"/>
</dbReference>
<keyword evidence="8" id="KW-0378">Hydrolase</keyword>
<dbReference type="EnsemblMetazoa" id="XM_022801033">
    <property type="protein sequence ID" value="XP_022656768"/>
    <property type="gene ID" value="LOC111248552"/>
</dbReference>
<dbReference type="RefSeq" id="XP_022656768.1">
    <property type="nucleotide sequence ID" value="XM_022801033.1"/>
</dbReference>
<dbReference type="PRINTS" id="PR00315">
    <property type="entry name" value="ELONGATNFCT"/>
</dbReference>
<dbReference type="RefSeq" id="XP_022656766.1">
    <property type="nucleotide sequence ID" value="XM_022801031.1"/>
</dbReference>
<dbReference type="Proteomes" id="UP000594260">
    <property type="component" value="Unplaced"/>
</dbReference>
<dbReference type="RefSeq" id="XP_022656765.1">
    <property type="nucleotide sequence ID" value="XM_022801030.1"/>
</dbReference>
<dbReference type="EnsemblMetazoa" id="XM_022801032">
    <property type="protein sequence ID" value="XP_022656767"/>
    <property type="gene ID" value="LOC111248552"/>
</dbReference>
<dbReference type="Pfam" id="PF00009">
    <property type="entry name" value="GTP_EFTU"/>
    <property type="match status" value="1"/>
</dbReference>
<dbReference type="GO" id="GO:0005525">
    <property type="term" value="F:GTP binding"/>
    <property type="evidence" value="ECO:0007669"/>
    <property type="project" value="UniProtKB-KW"/>
</dbReference>
<dbReference type="SUPFAM" id="SSF50465">
    <property type="entry name" value="EF-Tu/eEF-1alpha/eIF2-gamma C-terminal domain"/>
    <property type="match status" value="1"/>
</dbReference>
<accession>A0A7M7M855</accession>
<dbReference type="RefSeq" id="XP_022656767.1">
    <property type="nucleotide sequence ID" value="XM_022801032.1"/>
</dbReference>
<dbReference type="NCBIfam" id="NF009373">
    <property type="entry name" value="PRK12736.1"/>
    <property type="match status" value="1"/>
</dbReference>
<dbReference type="EnsemblMetazoa" id="XM_022801030">
    <property type="protein sequence ID" value="XP_022656765"/>
    <property type="gene ID" value="LOC111248552"/>
</dbReference>
<dbReference type="AlphaFoldDB" id="A0A7M7M855"/>
<keyword evidence="14" id="KW-1185">Reference proteome</keyword>
<comment type="subunit">
    <text evidence="2">Monomer.</text>
</comment>
<proteinExistence type="inferred from homology"/>
<evidence type="ECO:0000256" key="11">
    <source>
        <dbReference type="ARBA" id="ARBA00023134"/>
    </source>
</evidence>
<evidence type="ECO:0000256" key="9">
    <source>
        <dbReference type="ARBA" id="ARBA00022842"/>
    </source>
</evidence>
<dbReference type="InterPro" id="IPR000795">
    <property type="entry name" value="T_Tr_GTP-bd_dom"/>
</dbReference>
<dbReference type="RefSeq" id="XP_022656764.1">
    <property type="nucleotide sequence ID" value="XM_022801029.1"/>
</dbReference>
<dbReference type="PANTHER" id="PTHR43721">
    <property type="entry name" value="ELONGATION FACTOR TU-RELATED"/>
    <property type="match status" value="1"/>
</dbReference>
<dbReference type="OMA" id="ERTTRMW"/>
<dbReference type="InterPro" id="IPR041709">
    <property type="entry name" value="EF-Tu_GTP-bd"/>
</dbReference>
<dbReference type="FunFam" id="2.40.30.10:FF:000085">
    <property type="entry name" value="Elongation factor Tu"/>
    <property type="match status" value="1"/>
</dbReference>
<keyword evidence="10" id="KW-0648">Protein biosynthesis</keyword>
<protein>
    <recommendedName>
        <fullName evidence="3">protein-synthesizing GTPase</fullName>
        <ecNumber evidence="3">3.6.5.3</ecNumber>
    </recommendedName>
</protein>
<dbReference type="EnsemblMetazoa" id="XM_022801035">
    <property type="protein sequence ID" value="XP_022656770"/>
    <property type="gene ID" value="LOC111248552"/>
</dbReference>
<feature type="domain" description="Tr-type G" evidence="12">
    <location>
        <begin position="38"/>
        <end position="235"/>
    </location>
</feature>
<dbReference type="InParanoid" id="A0A7M7M855"/>
<evidence type="ECO:0000256" key="10">
    <source>
        <dbReference type="ARBA" id="ARBA00022917"/>
    </source>
</evidence>
<dbReference type="InterPro" id="IPR009001">
    <property type="entry name" value="Transl_elong_EF1A/Init_IF2_C"/>
</dbReference>
<dbReference type="CDD" id="cd01884">
    <property type="entry name" value="EF_Tu"/>
    <property type="match status" value="1"/>
</dbReference>
<dbReference type="KEGG" id="vde:111248552"/>
<dbReference type="GeneID" id="111248552"/>
<sequence>MLWRRAAGFYIRAPLLRTSIRTKRILEKVESLESTSGKININIGTIGHVDHGKTSLTAAITKYLAEKGTGTKYVSYENIDKAEEEKRRGITINASHVEYETDKRHYAHTDCPGHADFIKNMICGTAQMDAAILVVAADDGCMPQTSEHLLVCQQVGVKKIIAFINKADLAEKDVLELIEMEIRDLMESFNFPDAHWCPIIYGSAKKALEGSNEPYGQPAIKKLLDHMDEYIEPPQRDIRSPLHGPIEGVVTVKGRGTVLITTLDKGTVRRYDKIEITGFNEKVPTTVSDIQAFGRQLSQAQAGDHVGLLCRGVKTSAVCRGMSVVAPNAYEIHNRFTANMYLLNRGEGGRKRPISTKYIMPLFAKTWNLPCRVDVKDGGMLMPGDTGEVNLTLSKKMILQIGQSFTIRELGRIVATGIITGTLPDVKICTYQLGMADIDV</sequence>
<evidence type="ECO:0000313" key="14">
    <source>
        <dbReference type="Proteomes" id="UP000594260"/>
    </source>
</evidence>
<dbReference type="RefSeq" id="XP_022656771.1">
    <property type="nucleotide sequence ID" value="XM_022801036.1"/>
</dbReference>
<dbReference type="PROSITE" id="PS00301">
    <property type="entry name" value="G_TR_1"/>
    <property type="match status" value="1"/>
</dbReference>
<dbReference type="PROSITE" id="PS51722">
    <property type="entry name" value="G_TR_2"/>
    <property type="match status" value="1"/>
</dbReference>
<dbReference type="PANTHER" id="PTHR43721:SF2">
    <property type="entry name" value="ELONGATION FACTOR TU, MITOCHONDRIAL"/>
    <property type="match status" value="1"/>
</dbReference>
<evidence type="ECO:0000256" key="1">
    <source>
        <dbReference type="ARBA" id="ARBA00007249"/>
    </source>
</evidence>
<dbReference type="GO" id="GO:0003924">
    <property type="term" value="F:GTPase activity"/>
    <property type="evidence" value="ECO:0007669"/>
    <property type="project" value="InterPro"/>
</dbReference>
<keyword evidence="6" id="KW-0547">Nucleotide-binding</keyword>
<comment type="similarity">
    <text evidence="1">Belongs to the TRAFAC class translation factor GTPase superfamily. Classic translation factor GTPase family. EF-Tu/EF-1A subfamily.</text>
</comment>
<dbReference type="Pfam" id="PF03144">
    <property type="entry name" value="GTP_EFTU_D2"/>
    <property type="match status" value="1"/>
</dbReference>
<dbReference type="Gene3D" id="2.40.30.10">
    <property type="entry name" value="Translation factors"/>
    <property type="match status" value="2"/>
</dbReference>
<dbReference type="RefSeq" id="XP_022656769.1">
    <property type="nucleotide sequence ID" value="XM_022801034.1"/>
</dbReference>
<keyword evidence="5" id="KW-0479">Metal-binding</keyword>
<dbReference type="InterPro" id="IPR027417">
    <property type="entry name" value="P-loop_NTPase"/>
</dbReference>
<dbReference type="InterPro" id="IPR004160">
    <property type="entry name" value="Transl_elong_EFTu/EF1A_C"/>
</dbReference>
<reference evidence="13" key="1">
    <citation type="submission" date="2021-01" db="UniProtKB">
        <authorList>
            <consortium name="EnsemblMetazoa"/>
        </authorList>
    </citation>
    <scope>IDENTIFICATION</scope>
</reference>
<dbReference type="SUPFAM" id="SSF50447">
    <property type="entry name" value="Translation proteins"/>
    <property type="match status" value="1"/>
</dbReference>
<dbReference type="EnsemblMetazoa" id="XM_022801034">
    <property type="protein sequence ID" value="XP_022656769"/>
    <property type="gene ID" value="LOC111248552"/>
</dbReference>
<dbReference type="SUPFAM" id="SSF52540">
    <property type="entry name" value="P-loop containing nucleoside triphosphate hydrolases"/>
    <property type="match status" value="1"/>
</dbReference>
<dbReference type="InterPro" id="IPR031157">
    <property type="entry name" value="G_TR_CS"/>
</dbReference>
<evidence type="ECO:0000256" key="5">
    <source>
        <dbReference type="ARBA" id="ARBA00022723"/>
    </source>
</evidence>
<evidence type="ECO:0000313" key="13">
    <source>
        <dbReference type="EnsemblMetazoa" id="XP_022656771"/>
    </source>
</evidence>
<dbReference type="EnsemblMetazoa" id="XM_022801031">
    <property type="protein sequence ID" value="XP_022656766"/>
    <property type="gene ID" value="LOC111248552"/>
</dbReference>
<organism evidence="13 14">
    <name type="scientific">Varroa destructor</name>
    <name type="common">Honeybee mite</name>
    <dbReference type="NCBI Taxonomy" id="109461"/>
    <lineage>
        <taxon>Eukaryota</taxon>
        <taxon>Metazoa</taxon>
        <taxon>Ecdysozoa</taxon>
        <taxon>Arthropoda</taxon>
        <taxon>Chelicerata</taxon>
        <taxon>Arachnida</taxon>
        <taxon>Acari</taxon>
        <taxon>Parasitiformes</taxon>
        <taxon>Mesostigmata</taxon>
        <taxon>Gamasina</taxon>
        <taxon>Dermanyssoidea</taxon>
        <taxon>Varroidae</taxon>
        <taxon>Varroa</taxon>
    </lineage>
</organism>
<dbReference type="GO" id="GO:0003746">
    <property type="term" value="F:translation elongation factor activity"/>
    <property type="evidence" value="ECO:0007669"/>
    <property type="project" value="UniProtKB-KW"/>
</dbReference>
<evidence type="ECO:0000256" key="2">
    <source>
        <dbReference type="ARBA" id="ARBA00011245"/>
    </source>
</evidence>
<keyword evidence="4" id="KW-0963">Cytoplasm</keyword>
<evidence type="ECO:0000256" key="8">
    <source>
        <dbReference type="ARBA" id="ARBA00022801"/>
    </source>
</evidence>
<dbReference type="InterPro" id="IPR009000">
    <property type="entry name" value="Transl_B-barrel_sf"/>
</dbReference>
<evidence type="ECO:0000256" key="4">
    <source>
        <dbReference type="ARBA" id="ARBA00022490"/>
    </source>
</evidence>
<dbReference type="EC" id="3.6.5.3" evidence="3"/>
<dbReference type="Pfam" id="PF03143">
    <property type="entry name" value="GTP_EFTU_D3"/>
    <property type="match status" value="1"/>
</dbReference>
<evidence type="ECO:0000256" key="3">
    <source>
        <dbReference type="ARBA" id="ARBA00011986"/>
    </source>
</evidence>
<dbReference type="InterPro" id="IPR050055">
    <property type="entry name" value="EF-Tu_GTPase"/>
</dbReference>